<dbReference type="Proteomes" id="UP001212841">
    <property type="component" value="Unassembled WGS sequence"/>
</dbReference>
<organism evidence="1 2">
    <name type="scientific">Rhizophlyctis rosea</name>
    <dbReference type="NCBI Taxonomy" id="64517"/>
    <lineage>
        <taxon>Eukaryota</taxon>
        <taxon>Fungi</taxon>
        <taxon>Fungi incertae sedis</taxon>
        <taxon>Chytridiomycota</taxon>
        <taxon>Chytridiomycota incertae sedis</taxon>
        <taxon>Chytridiomycetes</taxon>
        <taxon>Rhizophlyctidales</taxon>
        <taxon>Rhizophlyctidaceae</taxon>
        <taxon>Rhizophlyctis</taxon>
    </lineage>
</organism>
<sequence>MTTAKVNEVLKEYANIHIAVHPPRGRFTSTNTPKTDHWSLVITDALKKPETLDDPSRHEYQLEHQSSSTPAYQFSHSFQKLQTSWSSSKARVYVRAGRIPKGKVGDMNELFRMCKRPEGDGEGEVGCQGWVVECLERLKKEKWAEVYVDGPLEEMRDWIYS</sequence>
<dbReference type="EMBL" id="JADGJD010000166">
    <property type="protein sequence ID" value="KAJ3053996.1"/>
    <property type="molecule type" value="Genomic_DNA"/>
</dbReference>
<evidence type="ECO:0000313" key="1">
    <source>
        <dbReference type="EMBL" id="KAJ3053996.1"/>
    </source>
</evidence>
<reference evidence="1" key="1">
    <citation type="submission" date="2020-05" db="EMBL/GenBank/DDBJ databases">
        <title>Phylogenomic resolution of chytrid fungi.</title>
        <authorList>
            <person name="Stajich J.E."/>
            <person name="Amses K."/>
            <person name="Simmons R."/>
            <person name="Seto K."/>
            <person name="Myers J."/>
            <person name="Bonds A."/>
            <person name="Quandt C.A."/>
            <person name="Barry K."/>
            <person name="Liu P."/>
            <person name="Grigoriev I."/>
            <person name="Longcore J.E."/>
            <person name="James T.Y."/>
        </authorList>
    </citation>
    <scope>NUCLEOTIDE SEQUENCE</scope>
    <source>
        <strain evidence="1">JEL0318</strain>
    </source>
</reference>
<protein>
    <submittedName>
        <fullName evidence="1">Uncharacterized protein</fullName>
    </submittedName>
</protein>
<name>A0AAD5X402_9FUNG</name>
<accession>A0AAD5X402</accession>
<proteinExistence type="predicted"/>
<comment type="caution">
    <text evidence="1">The sequence shown here is derived from an EMBL/GenBank/DDBJ whole genome shotgun (WGS) entry which is preliminary data.</text>
</comment>
<gene>
    <name evidence="1" type="ORF">HK097_002917</name>
</gene>
<dbReference type="AlphaFoldDB" id="A0AAD5X402"/>
<keyword evidence="2" id="KW-1185">Reference proteome</keyword>
<evidence type="ECO:0000313" key="2">
    <source>
        <dbReference type="Proteomes" id="UP001212841"/>
    </source>
</evidence>